<dbReference type="GO" id="GO:0016491">
    <property type="term" value="F:oxidoreductase activity"/>
    <property type="evidence" value="ECO:0007669"/>
    <property type="project" value="UniProtKB-KW"/>
</dbReference>
<dbReference type="Gene3D" id="3.20.20.70">
    <property type="entry name" value="Aldolase class I"/>
    <property type="match status" value="1"/>
</dbReference>
<dbReference type="PANTHER" id="PTHR42917">
    <property type="entry name" value="2,4-DIENOYL-COA REDUCTASE"/>
    <property type="match status" value="1"/>
</dbReference>
<dbReference type="InterPro" id="IPR023753">
    <property type="entry name" value="FAD/NAD-binding_dom"/>
</dbReference>
<keyword evidence="5" id="KW-0288">FMN</keyword>
<keyword evidence="6" id="KW-0479">Metal-binding</keyword>
<dbReference type="PRINTS" id="PR00419">
    <property type="entry name" value="ADXRDTASE"/>
</dbReference>
<keyword evidence="7" id="KW-0560">Oxidoreductase</keyword>
<dbReference type="Gene3D" id="3.50.50.60">
    <property type="entry name" value="FAD/NAD(P)-binding domain"/>
    <property type="match status" value="1"/>
</dbReference>
<comment type="cofactor">
    <cofactor evidence="2">
        <name>[4Fe-4S] cluster</name>
        <dbReference type="ChEBI" id="CHEBI:49883"/>
    </cofactor>
</comment>
<keyword evidence="8" id="KW-0408">Iron</keyword>
<keyword evidence="9" id="KW-0411">Iron-sulfur</keyword>
<dbReference type="Pfam" id="PF07992">
    <property type="entry name" value="Pyr_redox_2"/>
    <property type="match status" value="1"/>
</dbReference>
<evidence type="ECO:0000313" key="13">
    <source>
        <dbReference type="Proteomes" id="UP000323521"/>
    </source>
</evidence>
<feature type="domain" description="FAD/NAD(P)-binding" evidence="11">
    <location>
        <begin position="362"/>
        <end position="588"/>
    </location>
</feature>
<dbReference type="InterPro" id="IPR013785">
    <property type="entry name" value="Aldolase_TIM"/>
</dbReference>
<accession>A0A3G1KUN0</accession>
<dbReference type="GO" id="GO:0046872">
    <property type="term" value="F:metal ion binding"/>
    <property type="evidence" value="ECO:0007669"/>
    <property type="project" value="UniProtKB-KW"/>
</dbReference>
<dbReference type="Pfam" id="PF00724">
    <property type="entry name" value="Oxidored_FMN"/>
    <property type="match status" value="1"/>
</dbReference>
<dbReference type="KEGG" id="fwa:DCMF_16310"/>
<gene>
    <name evidence="12" type="ORF">DCMF_16310</name>
</gene>
<organism evidence="12 13">
    <name type="scientific">Formimonas warabiya</name>
    <dbReference type="NCBI Taxonomy" id="1761012"/>
    <lineage>
        <taxon>Bacteria</taxon>
        <taxon>Bacillati</taxon>
        <taxon>Bacillota</taxon>
        <taxon>Clostridia</taxon>
        <taxon>Eubacteriales</taxon>
        <taxon>Peptococcaceae</taxon>
        <taxon>Candidatus Formimonas</taxon>
    </lineage>
</organism>
<keyword evidence="13" id="KW-1185">Reference proteome</keyword>
<evidence type="ECO:0000256" key="4">
    <source>
        <dbReference type="ARBA" id="ARBA00022630"/>
    </source>
</evidence>
<dbReference type="Proteomes" id="UP000323521">
    <property type="component" value="Chromosome"/>
</dbReference>
<evidence type="ECO:0000256" key="7">
    <source>
        <dbReference type="ARBA" id="ARBA00023002"/>
    </source>
</evidence>
<reference evidence="12 13" key="1">
    <citation type="submission" date="2016-10" db="EMBL/GenBank/DDBJ databases">
        <title>Complete Genome Sequence of Peptococcaceae strain DCMF.</title>
        <authorList>
            <person name="Edwards R.J."/>
            <person name="Holland S.I."/>
            <person name="Deshpande N.P."/>
            <person name="Wong Y.K."/>
            <person name="Ertan H."/>
            <person name="Manefield M."/>
            <person name="Russell T.L."/>
            <person name="Lee M.J."/>
        </authorList>
    </citation>
    <scope>NUCLEOTIDE SEQUENCE [LARGE SCALE GENOMIC DNA]</scope>
    <source>
        <strain evidence="12 13">DCMF</strain>
    </source>
</reference>
<evidence type="ECO:0000256" key="9">
    <source>
        <dbReference type="ARBA" id="ARBA00023014"/>
    </source>
</evidence>
<dbReference type="InterPro" id="IPR051793">
    <property type="entry name" value="NADH:flavin_oxidoreductase"/>
</dbReference>
<dbReference type="EMBL" id="CP017634">
    <property type="protein sequence ID" value="ATW26127.1"/>
    <property type="molecule type" value="Genomic_DNA"/>
</dbReference>
<evidence type="ECO:0000256" key="5">
    <source>
        <dbReference type="ARBA" id="ARBA00022643"/>
    </source>
</evidence>
<evidence type="ECO:0000256" key="1">
    <source>
        <dbReference type="ARBA" id="ARBA00001917"/>
    </source>
</evidence>
<dbReference type="GO" id="GO:0051536">
    <property type="term" value="F:iron-sulfur cluster binding"/>
    <property type="evidence" value="ECO:0007669"/>
    <property type="project" value="UniProtKB-KW"/>
</dbReference>
<evidence type="ECO:0008006" key="14">
    <source>
        <dbReference type="Google" id="ProtNLM"/>
    </source>
</evidence>
<comment type="similarity">
    <text evidence="3">In the N-terminal section; belongs to the NADH:flavin oxidoreductase/NADH oxidase family.</text>
</comment>
<dbReference type="CDD" id="cd02803">
    <property type="entry name" value="OYE_like_FMN_family"/>
    <property type="match status" value="1"/>
</dbReference>
<dbReference type="OrthoDB" id="9772736at2"/>
<dbReference type="RefSeq" id="WP_148135404.1">
    <property type="nucleotide sequence ID" value="NZ_CP017634.1"/>
</dbReference>
<dbReference type="InterPro" id="IPR001155">
    <property type="entry name" value="OxRdtase_FMN_N"/>
</dbReference>
<name>A0A3G1KUN0_FORW1</name>
<evidence type="ECO:0000259" key="11">
    <source>
        <dbReference type="Pfam" id="PF07992"/>
    </source>
</evidence>
<comment type="cofactor">
    <cofactor evidence="1">
        <name>FMN</name>
        <dbReference type="ChEBI" id="CHEBI:58210"/>
    </cofactor>
</comment>
<dbReference type="Gene3D" id="3.40.50.720">
    <property type="entry name" value="NAD(P)-binding Rossmann-like Domain"/>
    <property type="match status" value="1"/>
</dbReference>
<evidence type="ECO:0000259" key="10">
    <source>
        <dbReference type="Pfam" id="PF00724"/>
    </source>
</evidence>
<dbReference type="AlphaFoldDB" id="A0A3G1KUN0"/>
<dbReference type="SUPFAM" id="SSF51905">
    <property type="entry name" value="FAD/NAD(P)-binding domain"/>
    <property type="match status" value="1"/>
</dbReference>
<keyword evidence="4" id="KW-0285">Flavoprotein</keyword>
<dbReference type="GO" id="GO:0010181">
    <property type="term" value="F:FMN binding"/>
    <property type="evidence" value="ECO:0007669"/>
    <property type="project" value="InterPro"/>
</dbReference>
<evidence type="ECO:0000256" key="3">
    <source>
        <dbReference type="ARBA" id="ARBA00011048"/>
    </source>
</evidence>
<evidence type="ECO:0000256" key="2">
    <source>
        <dbReference type="ARBA" id="ARBA00001966"/>
    </source>
</evidence>
<proteinExistence type="inferred from homology"/>
<dbReference type="SUPFAM" id="SSF51395">
    <property type="entry name" value="FMN-linked oxidoreductases"/>
    <property type="match status" value="1"/>
</dbReference>
<evidence type="ECO:0000256" key="6">
    <source>
        <dbReference type="ARBA" id="ARBA00022723"/>
    </source>
</evidence>
<sequence>MYKLLSPAMIGPIQLKNRVIFPSMCLYFSDQDGNVTDKLYTFVERRAQVGVAGFIIPANPHGTNKPNRASIADDSRISQWRRLTDMVHRYDSRVFCQLHPSGIQFGRVGFSKNPLEHTAEEVQFLIESYAQGALRAKKAGFDGVEIHGAHGHEVALFLSSLINQRTDQYGGDLAGHARLVTEMIKKIKNYAGQDFPVILRISGEERLPGGRQMAETIELCRLVEAAGADAIHVSVGMPDSEQWECPSSDIPQGHIAWMGEMLKKNLQIPVIIVGRIVDWTVAEEIIETEKADFVTVGRALLAEPDWMKSIGCPEQDLIRHCIGCNQGCRNKRGKKKSPCTCLQNPMLGQEELVEIKKDETIKKVCIIGAGVAGLEAADVMSQRGHQVTVFEKEKELGGIFRWASVPPGKKDYLNLLRYFEKVLTRRGVKFVFDHQINELPGGFDIYLLAVGGREIIPALENNGAALYRAIDLLSGIREADGDSFVVVGDGLVGYETVDFLIAKGKKVIMVGDNPEDPLARLGIARWRFMEERFQKGEIRIIRDALVISLGTDSFTIKNKNGETEEIPGRYTYVLACGYGANEDLYHQAQDPDQEVYLIGSAKVAGDAMDAIHDAFRTALGIVVK</sequence>
<evidence type="ECO:0000313" key="12">
    <source>
        <dbReference type="EMBL" id="ATW26127.1"/>
    </source>
</evidence>
<evidence type="ECO:0000256" key="8">
    <source>
        <dbReference type="ARBA" id="ARBA00023004"/>
    </source>
</evidence>
<protein>
    <recommendedName>
        <fullName evidence="14">FAD-dependent oxidoreductase</fullName>
    </recommendedName>
</protein>
<dbReference type="InterPro" id="IPR036188">
    <property type="entry name" value="FAD/NAD-bd_sf"/>
</dbReference>
<dbReference type="PANTHER" id="PTHR42917:SF2">
    <property type="entry name" value="2,4-DIENOYL-COA REDUCTASE [(2E)-ENOYL-COA-PRODUCING]"/>
    <property type="match status" value="1"/>
</dbReference>
<feature type="domain" description="NADH:flavin oxidoreductase/NADH oxidase N-terminal" evidence="10">
    <location>
        <begin position="3"/>
        <end position="310"/>
    </location>
</feature>